<dbReference type="AlphaFoldDB" id="A0A0K1P8U2"/>
<evidence type="ECO:0000256" key="2">
    <source>
        <dbReference type="ARBA" id="ARBA00021310"/>
    </source>
</evidence>
<protein>
    <recommendedName>
        <fullName evidence="2 7">DNA repair protein RecO</fullName>
    </recommendedName>
    <alternativeName>
        <fullName evidence="6 7">Recombination protein O</fullName>
    </alternativeName>
</protein>
<dbReference type="PANTHER" id="PTHR33991:SF1">
    <property type="entry name" value="DNA REPAIR PROTEIN RECO"/>
    <property type="match status" value="1"/>
</dbReference>
<accession>A0A0K1P8U2</accession>
<dbReference type="InterPro" id="IPR042242">
    <property type="entry name" value="RecO_C"/>
</dbReference>
<sequence length="250" mass="26757">MNERSSEAIVLGSVDYGESDRIVTFLTRDRGRLSAFAAGARKSKRRFAGVLEPFTRLEVRLQERRGELLFLASCSLHDGHAGLREDLGRIAHAGHAAELCRELCRDREPHEELFDLLAVYLRALCGEPARPEDLLAFELAALRHAGVSPRFTDCALCGAGADGGALFDPAHGGIVCGACAGQAQPGSIRADAQTLEAVRALQAAGPFAGVAVDDPRTRRAASGLVRSFTREIVGKPLRSLDFLAQVGLEA</sequence>
<dbReference type="Gene3D" id="1.20.1440.120">
    <property type="entry name" value="Recombination protein O, C-terminal domain"/>
    <property type="match status" value="1"/>
</dbReference>
<dbReference type="GO" id="GO:0006310">
    <property type="term" value="P:DNA recombination"/>
    <property type="evidence" value="ECO:0007669"/>
    <property type="project" value="UniProtKB-UniRule"/>
</dbReference>
<dbReference type="InterPro" id="IPR003717">
    <property type="entry name" value="RecO"/>
</dbReference>
<dbReference type="Proteomes" id="UP000055590">
    <property type="component" value="Chromosome"/>
</dbReference>
<organism evidence="9 10">
    <name type="scientific">Vulgatibacter incomptus</name>
    <dbReference type="NCBI Taxonomy" id="1391653"/>
    <lineage>
        <taxon>Bacteria</taxon>
        <taxon>Pseudomonadati</taxon>
        <taxon>Myxococcota</taxon>
        <taxon>Myxococcia</taxon>
        <taxon>Myxococcales</taxon>
        <taxon>Cystobacterineae</taxon>
        <taxon>Vulgatibacteraceae</taxon>
        <taxon>Vulgatibacter</taxon>
    </lineage>
</organism>
<proteinExistence type="inferred from homology"/>
<dbReference type="SUPFAM" id="SSF50249">
    <property type="entry name" value="Nucleic acid-binding proteins"/>
    <property type="match status" value="1"/>
</dbReference>
<evidence type="ECO:0000313" key="9">
    <source>
        <dbReference type="EMBL" id="AKU89940.1"/>
    </source>
</evidence>
<comment type="similarity">
    <text evidence="1 7">Belongs to the RecO family.</text>
</comment>
<dbReference type="EMBL" id="CP012332">
    <property type="protein sequence ID" value="AKU89940.1"/>
    <property type="molecule type" value="Genomic_DNA"/>
</dbReference>
<dbReference type="InterPro" id="IPR012340">
    <property type="entry name" value="NA-bd_OB-fold"/>
</dbReference>
<dbReference type="SUPFAM" id="SSF57863">
    <property type="entry name" value="ArfGap/RecO-like zinc finger"/>
    <property type="match status" value="1"/>
</dbReference>
<dbReference type="KEGG" id="vin:AKJ08_0327"/>
<dbReference type="Pfam" id="PF11967">
    <property type="entry name" value="RecO_N"/>
    <property type="match status" value="1"/>
</dbReference>
<keyword evidence="4 7" id="KW-0233">DNA recombination</keyword>
<dbReference type="GO" id="GO:0006302">
    <property type="term" value="P:double-strand break repair"/>
    <property type="evidence" value="ECO:0007669"/>
    <property type="project" value="TreeGrafter"/>
</dbReference>
<gene>
    <name evidence="7" type="primary">recO</name>
    <name evidence="9" type="ORF">AKJ08_0327</name>
</gene>
<dbReference type="InterPro" id="IPR022572">
    <property type="entry name" value="DNA_rep/recomb_RecO_N"/>
</dbReference>
<feature type="domain" description="DNA replication/recombination mediator RecO N-terminal" evidence="8">
    <location>
        <begin position="1"/>
        <end position="78"/>
    </location>
</feature>
<evidence type="ECO:0000256" key="3">
    <source>
        <dbReference type="ARBA" id="ARBA00022763"/>
    </source>
</evidence>
<dbReference type="OrthoDB" id="9780797at2"/>
<evidence type="ECO:0000256" key="4">
    <source>
        <dbReference type="ARBA" id="ARBA00023172"/>
    </source>
</evidence>
<dbReference type="RefSeq" id="WP_050724453.1">
    <property type="nucleotide sequence ID" value="NZ_CP012332.1"/>
</dbReference>
<keyword evidence="10" id="KW-1185">Reference proteome</keyword>
<evidence type="ECO:0000259" key="8">
    <source>
        <dbReference type="Pfam" id="PF11967"/>
    </source>
</evidence>
<dbReference type="PANTHER" id="PTHR33991">
    <property type="entry name" value="DNA REPAIR PROTEIN RECO"/>
    <property type="match status" value="1"/>
</dbReference>
<dbReference type="HAMAP" id="MF_00201">
    <property type="entry name" value="RecO"/>
    <property type="match status" value="1"/>
</dbReference>
<comment type="function">
    <text evidence="7">Involved in DNA repair and RecF pathway recombination.</text>
</comment>
<reference evidence="9 10" key="1">
    <citation type="submission" date="2015-08" db="EMBL/GenBank/DDBJ databases">
        <authorList>
            <person name="Babu N.S."/>
            <person name="Beckwith C.J."/>
            <person name="Beseler K.G."/>
            <person name="Brison A."/>
            <person name="Carone J.V."/>
            <person name="Caskin T.P."/>
            <person name="Diamond M."/>
            <person name="Durham M.E."/>
            <person name="Foxe J.M."/>
            <person name="Go M."/>
            <person name="Henderson B.A."/>
            <person name="Jones I.B."/>
            <person name="McGettigan J.A."/>
            <person name="Micheletti S.J."/>
            <person name="Nasrallah M.E."/>
            <person name="Ortiz D."/>
            <person name="Piller C.R."/>
            <person name="Privatt S.R."/>
            <person name="Schneider S.L."/>
            <person name="Sharp S."/>
            <person name="Smith T.C."/>
            <person name="Stanton J.D."/>
            <person name="Ullery H.E."/>
            <person name="Wilson R.J."/>
            <person name="Serrano M.G."/>
            <person name="Buck G."/>
            <person name="Lee V."/>
            <person name="Wang Y."/>
            <person name="Carvalho R."/>
            <person name="Voegtly L."/>
            <person name="Shi R."/>
            <person name="Duckworth R."/>
            <person name="Johnson A."/>
            <person name="Loviza R."/>
            <person name="Walstead R."/>
            <person name="Shah Z."/>
            <person name="Kiflezghi M."/>
            <person name="Wade K."/>
            <person name="Ball S.L."/>
            <person name="Bradley K.W."/>
            <person name="Asai D.J."/>
            <person name="Bowman C.A."/>
            <person name="Russell D.A."/>
            <person name="Pope W.H."/>
            <person name="Jacobs-Sera D."/>
            <person name="Hendrix R.W."/>
            <person name="Hatfull G.F."/>
        </authorList>
    </citation>
    <scope>NUCLEOTIDE SEQUENCE [LARGE SCALE GENOMIC DNA]</scope>
    <source>
        <strain evidence="9 10">DSM 27710</strain>
    </source>
</reference>
<evidence type="ECO:0000313" key="10">
    <source>
        <dbReference type="Proteomes" id="UP000055590"/>
    </source>
</evidence>
<dbReference type="GO" id="GO:0043590">
    <property type="term" value="C:bacterial nucleoid"/>
    <property type="evidence" value="ECO:0007669"/>
    <property type="project" value="TreeGrafter"/>
</dbReference>
<name>A0A0K1P8U2_9BACT</name>
<dbReference type="NCBIfam" id="TIGR00613">
    <property type="entry name" value="reco"/>
    <property type="match status" value="1"/>
</dbReference>
<evidence type="ECO:0000256" key="5">
    <source>
        <dbReference type="ARBA" id="ARBA00023204"/>
    </source>
</evidence>
<evidence type="ECO:0000256" key="6">
    <source>
        <dbReference type="ARBA" id="ARBA00033409"/>
    </source>
</evidence>
<dbReference type="Gene3D" id="2.40.50.140">
    <property type="entry name" value="Nucleic acid-binding proteins"/>
    <property type="match status" value="1"/>
</dbReference>
<dbReference type="InterPro" id="IPR037278">
    <property type="entry name" value="ARFGAP/RecO"/>
</dbReference>
<dbReference type="Pfam" id="PF02565">
    <property type="entry name" value="RecO_C"/>
    <property type="match status" value="1"/>
</dbReference>
<dbReference type="STRING" id="1391653.AKJ08_0327"/>
<evidence type="ECO:0000256" key="1">
    <source>
        <dbReference type="ARBA" id="ARBA00007452"/>
    </source>
</evidence>
<dbReference type="PATRIC" id="fig|1391653.3.peg.340"/>
<keyword evidence="5 7" id="KW-0234">DNA repair</keyword>
<evidence type="ECO:0000256" key="7">
    <source>
        <dbReference type="HAMAP-Rule" id="MF_00201"/>
    </source>
</evidence>
<keyword evidence="3 7" id="KW-0227">DNA damage</keyword>